<comment type="function">
    <text evidence="6 7">Catalyzes the reversible reaction in which hydroxymethyl group from 5,10-methylenetetrahydrofolate is transferred onto alpha-ketoisovalerate to form ketopantoate.</text>
</comment>
<dbReference type="NCBIfam" id="TIGR00222">
    <property type="entry name" value="panB"/>
    <property type="match status" value="1"/>
</dbReference>
<keyword evidence="4 7" id="KW-0566">Pantothenate biosynthesis</keyword>
<dbReference type="GO" id="GO:0005737">
    <property type="term" value="C:cytoplasm"/>
    <property type="evidence" value="ECO:0007669"/>
    <property type="project" value="UniProtKB-SubCell"/>
</dbReference>
<dbReference type="PIRSF" id="PIRSF000388">
    <property type="entry name" value="Pantoate_hydroxy_MeTrfase"/>
    <property type="match status" value="1"/>
</dbReference>
<dbReference type="GO" id="GO:0008168">
    <property type="term" value="F:methyltransferase activity"/>
    <property type="evidence" value="ECO:0007669"/>
    <property type="project" value="UniProtKB-KW"/>
</dbReference>
<evidence type="ECO:0000256" key="2">
    <source>
        <dbReference type="ARBA" id="ARBA00008676"/>
    </source>
</evidence>
<dbReference type="EC" id="2.1.2.11" evidence="7"/>
<dbReference type="FunFam" id="3.20.20.60:FF:000003">
    <property type="entry name" value="3-methyl-2-oxobutanoate hydroxymethyltransferase"/>
    <property type="match status" value="1"/>
</dbReference>
<dbReference type="RefSeq" id="WP_089274059.1">
    <property type="nucleotide sequence ID" value="NZ_FZOC01000003.1"/>
</dbReference>
<comment type="catalytic activity">
    <reaction evidence="7">
        <text>(6R)-5,10-methylene-5,6,7,8-tetrahydrofolate + 3-methyl-2-oxobutanoate + H2O = 2-dehydropantoate + (6S)-5,6,7,8-tetrahydrofolate</text>
        <dbReference type="Rhea" id="RHEA:11824"/>
        <dbReference type="ChEBI" id="CHEBI:11561"/>
        <dbReference type="ChEBI" id="CHEBI:11851"/>
        <dbReference type="ChEBI" id="CHEBI:15377"/>
        <dbReference type="ChEBI" id="CHEBI:15636"/>
        <dbReference type="ChEBI" id="CHEBI:57453"/>
        <dbReference type="EC" id="2.1.2.11"/>
    </reaction>
</comment>
<keyword evidence="7 10" id="KW-0460">Magnesium</keyword>
<reference evidence="11 12" key="1">
    <citation type="submission" date="2017-06" db="EMBL/GenBank/DDBJ databases">
        <authorList>
            <person name="Kim H.J."/>
            <person name="Triplett B.A."/>
        </authorList>
    </citation>
    <scope>NUCLEOTIDE SEQUENCE [LARGE SCALE GENOMIC DNA]</scope>
    <source>
        <strain evidence="11 12">DSM 13116</strain>
    </source>
</reference>
<dbReference type="InterPro" id="IPR003700">
    <property type="entry name" value="Pantoate_hydroxy_MeTrfase"/>
</dbReference>
<keyword evidence="12" id="KW-1185">Reference proteome</keyword>
<dbReference type="GO" id="GO:0000287">
    <property type="term" value="F:magnesium ion binding"/>
    <property type="evidence" value="ECO:0007669"/>
    <property type="project" value="TreeGrafter"/>
</dbReference>
<dbReference type="PANTHER" id="PTHR20881:SF0">
    <property type="entry name" value="3-METHYL-2-OXOBUTANOATE HYDROXYMETHYLTRANSFERASE"/>
    <property type="match status" value="1"/>
</dbReference>
<dbReference type="OrthoDB" id="9781789at2"/>
<dbReference type="EMBL" id="FZOC01000003">
    <property type="protein sequence ID" value="SNR91752.1"/>
    <property type="molecule type" value="Genomic_DNA"/>
</dbReference>
<evidence type="ECO:0000256" key="5">
    <source>
        <dbReference type="ARBA" id="ARBA00022679"/>
    </source>
</evidence>
<dbReference type="GO" id="GO:0003864">
    <property type="term" value="F:3-methyl-2-oxobutanoate hydroxymethyltransferase activity"/>
    <property type="evidence" value="ECO:0007669"/>
    <property type="project" value="UniProtKB-UniRule"/>
</dbReference>
<feature type="binding site" evidence="7 9">
    <location>
        <position position="85"/>
    </location>
    <ligand>
        <name>3-methyl-2-oxobutanoate</name>
        <dbReference type="ChEBI" id="CHEBI:11851"/>
    </ligand>
</feature>
<dbReference type="InterPro" id="IPR040442">
    <property type="entry name" value="Pyrv_kinase-like_dom_sf"/>
</dbReference>
<evidence type="ECO:0000256" key="3">
    <source>
        <dbReference type="ARBA" id="ARBA00011424"/>
    </source>
</evidence>
<keyword evidence="11" id="KW-0489">Methyltransferase</keyword>
<protein>
    <recommendedName>
        <fullName evidence="7">3-methyl-2-oxobutanoate hydroxymethyltransferase</fullName>
        <ecNumber evidence="7">2.1.2.11</ecNumber>
    </recommendedName>
    <alternativeName>
        <fullName evidence="7">Ketopantoate hydroxymethyltransferase</fullName>
        <shortName evidence="7">KPHMT</shortName>
    </alternativeName>
</protein>
<feature type="binding site" evidence="7 9">
    <location>
        <begin position="46"/>
        <end position="47"/>
    </location>
    <ligand>
        <name>3-methyl-2-oxobutanoate</name>
        <dbReference type="ChEBI" id="CHEBI:11851"/>
    </ligand>
</feature>
<comment type="pathway">
    <text evidence="1 7">Cofactor biosynthesis; (R)-pantothenate biosynthesis; (R)-pantoate from 3-methyl-2-oxobutanoate: step 1/2.</text>
</comment>
<gene>
    <name evidence="7" type="primary">panB</name>
    <name evidence="11" type="ORF">SAMN04488503_1901</name>
</gene>
<dbReference type="SUPFAM" id="SSF51621">
    <property type="entry name" value="Phosphoenolpyruvate/pyruvate domain"/>
    <property type="match status" value="1"/>
</dbReference>
<evidence type="ECO:0000256" key="4">
    <source>
        <dbReference type="ARBA" id="ARBA00022655"/>
    </source>
</evidence>
<keyword evidence="7" id="KW-0963">Cytoplasm</keyword>
<comment type="subcellular location">
    <subcellularLocation>
        <location evidence="7">Cytoplasm</location>
    </subcellularLocation>
</comment>
<dbReference type="Gene3D" id="3.20.20.60">
    <property type="entry name" value="Phosphoenolpyruvate-binding domains"/>
    <property type="match status" value="1"/>
</dbReference>
<dbReference type="HAMAP" id="MF_00156">
    <property type="entry name" value="PanB"/>
    <property type="match status" value="1"/>
</dbReference>
<dbReference type="AlphaFoldDB" id="A0A239A8I6"/>
<evidence type="ECO:0000256" key="6">
    <source>
        <dbReference type="ARBA" id="ARBA00056497"/>
    </source>
</evidence>
<evidence type="ECO:0000313" key="11">
    <source>
        <dbReference type="EMBL" id="SNR91752.1"/>
    </source>
</evidence>
<comment type="similarity">
    <text evidence="2 7">Belongs to the PanB family.</text>
</comment>
<feature type="binding site" evidence="7 9">
    <location>
        <position position="115"/>
    </location>
    <ligand>
        <name>3-methyl-2-oxobutanoate</name>
        <dbReference type="ChEBI" id="CHEBI:11851"/>
    </ligand>
</feature>
<evidence type="ECO:0000256" key="7">
    <source>
        <dbReference type="HAMAP-Rule" id="MF_00156"/>
    </source>
</evidence>
<sequence>MPSKQRTAPDILAMKGGGRIAMLTAYDFPTARLADEAGADAILVGDSLGMVCLGLPDTLGVTMDHMLHHTAAVVRGVARALVVADMPFLSYHTGVGEAVANAGRFLQQAGARAVKLEGGAEFVPHIQAMLAAGIPVMGHIGLTPQQVARFGGFKAQGKTARAAKALLADARALAQAGCFALVLEAVPAEVAERITAEIPIPTIGIGAGPRCDGQVLVFHDVLGLCPGLRPSFVKQYTDLWTPAREALAAYCREVREGAFPAEANTRRMAPDELDAFQADDGTGQA</sequence>
<dbReference type="PANTHER" id="PTHR20881">
    <property type="entry name" value="3-METHYL-2-OXOBUTANOATE HYDROXYMETHYLTRANSFERASE"/>
    <property type="match status" value="1"/>
</dbReference>
<dbReference type="GO" id="GO:0032259">
    <property type="term" value="P:methylation"/>
    <property type="evidence" value="ECO:0007669"/>
    <property type="project" value="UniProtKB-KW"/>
</dbReference>
<evidence type="ECO:0000256" key="8">
    <source>
        <dbReference type="PIRSR" id="PIRSR000388-1"/>
    </source>
</evidence>
<keyword evidence="5 7" id="KW-0808">Transferase</keyword>
<evidence type="ECO:0000256" key="9">
    <source>
        <dbReference type="PIRSR" id="PIRSR000388-2"/>
    </source>
</evidence>
<keyword evidence="7 10" id="KW-0479">Metal-binding</keyword>
<dbReference type="UniPathway" id="UPA00028">
    <property type="reaction ID" value="UER00003"/>
</dbReference>
<feature type="binding site" evidence="7 10">
    <location>
        <position position="117"/>
    </location>
    <ligand>
        <name>Mg(2+)</name>
        <dbReference type="ChEBI" id="CHEBI:18420"/>
    </ligand>
</feature>
<dbReference type="Pfam" id="PF02548">
    <property type="entry name" value="Pantoate_transf"/>
    <property type="match status" value="1"/>
</dbReference>
<dbReference type="Proteomes" id="UP000198324">
    <property type="component" value="Unassembled WGS sequence"/>
</dbReference>
<proteinExistence type="inferred from homology"/>
<feature type="binding site" evidence="7 10">
    <location>
        <position position="85"/>
    </location>
    <ligand>
        <name>Mg(2+)</name>
        <dbReference type="ChEBI" id="CHEBI:18420"/>
    </ligand>
</feature>
<dbReference type="InterPro" id="IPR015813">
    <property type="entry name" value="Pyrv/PenolPyrv_kinase-like_dom"/>
</dbReference>
<name>A0A239A8I6_9BACT</name>
<organism evidence="11 12">
    <name type="scientific">Humidesulfovibrio mexicanus</name>
    <dbReference type="NCBI Taxonomy" id="147047"/>
    <lineage>
        <taxon>Bacteria</taxon>
        <taxon>Pseudomonadati</taxon>
        <taxon>Thermodesulfobacteriota</taxon>
        <taxon>Desulfovibrionia</taxon>
        <taxon>Desulfovibrionales</taxon>
        <taxon>Desulfovibrionaceae</taxon>
        <taxon>Humidesulfovibrio</taxon>
    </lineage>
</organism>
<feature type="active site" description="Proton acceptor" evidence="7 8">
    <location>
        <position position="184"/>
    </location>
</feature>
<accession>A0A239A8I6</accession>
<dbReference type="NCBIfam" id="NF001452">
    <property type="entry name" value="PRK00311.1"/>
    <property type="match status" value="1"/>
</dbReference>
<evidence type="ECO:0000256" key="10">
    <source>
        <dbReference type="PIRSR" id="PIRSR000388-3"/>
    </source>
</evidence>
<evidence type="ECO:0000313" key="12">
    <source>
        <dbReference type="Proteomes" id="UP000198324"/>
    </source>
</evidence>
<dbReference type="CDD" id="cd06557">
    <property type="entry name" value="KPHMT-like"/>
    <property type="match status" value="1"/>
</dbReference>
<feature type="binding site" evidence="7 10">
    <location>
        <position position="46"/>
    </location>
    <ligand>
        <name>Mg(2+)</name>
        <dbReference type="ChEBI" id="CHEBI:18420"/>
    </ligand>
</feature>
<comment type="subunit">
    <text evidence="3 7">Homodecamer; pentamer of dimers.</text>
</comment>
<evidence type="ECO:0000256" key="1">
    <source>
        <dbReference type="ARBA" id="ARBA00005033"/>
    </source>
</evidence>
<dbReference type="GO" id="GO:0015940">
    <property type="term" value="P:pantothenate biosynthetic process"/>
    <property type="evidence" value="ECO:0007669"/>
    <property type="project" value="UniProtKB-UniRule"/>
</dbReference>
<comment type="cofactor">
    <cofactor evidence="7 10">
        <name>Mg(2+)</name>
        <dbReference type="ChEBI" id="CHEBI:18420"/>
    </cofactor>
    <text evidence="7 10">Binds 1 Mg(2+) ion per subunit.</text>
</comment>